<dbReference type="InterPro" id="IPR004182">
    <property type="entry name" value="GRAM"/>
</dbReference>
<dbReference type="InterPro" id="IPR027417">
    <property type="entry name" value="P-loop_NTPase"/>
</dbReference>
<accession>A0A556TWU0</accession>
<dbReference type="Gene3D" id="1.20.120.1080">
    <property type="match status" value="1"/>
</dbReference>
<gene>
    <name evidence="5" type="ORF">Baya_3882</name>
</gene>
<comment type="caution">
    <text evidence="5">The sequence shown here is derived from an EMBL/GenBank/DDBJ whole genome shotgun (WGS) entry which is preliminary data.</text>
</comment>
<name>A0A556TWU0_BAGYA</name>
<feature type="compositionally biased region" description="Basic and acidic residues" evidence="3">
    <location>
        <begin position="1023"/>
        <end position="1035"/>
    </location>
</feature>
<feature type="compositionally biased region" description="Pro residues" evidence="3">
    <location>
        <begin position="30"/>
        <end position="41"/>
    </location>
</feature>
<dbReference type="OrthoDB" id="10253254at2759"/>
<evidence type="ECO:0000256" key="1">
    <source>
        <dbReference type="ARBA" id="ARBA00022741"/>
    </source>
</evidence>
<dbReference type="InterPro" id="IPR014001">
    <property type="entry name" value="Helicase_ATP-bd"/>
</dbReference>
<keyword evidence="2" id="KW-0067">ATP-binding</keyword>
<dbReference type="PANTHER" id="PTHR18934">
    <property type="entry name" value="ATP-DEPENDENT RNA HELICASE"/>
    <property type="match status" value="1"/>
</dbReference>
<reference evidence="5 6" key="1">
    <citation type="journal article" date="2019" name="Genome Biol. Evol.">
        <title>Whole-Genome Sequencing of the Giant Devil Catfish, Bagarius yarrelli.</title>
        <authorList>
            <person name="Jiang W."/>
            <person name="Lv Y."/>
            <person name="Cheng L."/>
            <person name="Yang K."/>
            <person name="Chao B."/>
            <person name="Wang X."/>
            <person name="Li Y."/>
            <person name="Pan X."/>
            <person name="You X."/>
            <person name="Zhang Y."/>
            <person name="Yang J."/>
            <person name="Li J."/>
            <person name="Zhang X."/>
            <person name="Liu S."/>
            <person name="Sun C."/>
            <person name="Yang J."/>
            <person name="Shi Q."/>
        </authorList>
    </citation>
    <scope>NUCLEOTIDE SEQUENCE [LARGE SCALE GENOMIC DNA]</scope>
    <source>
        <strain evidence="5">JWS20170419001</strain>
        <tissue evidence="5">Muscle</tissue>
    </source>
</reference>
<dbReference type="Proteomes" id="UP000319801">
    <property type="component" value="Unassembled WGS sequence"/>
</dbReference>
<dbReference type="PROSITE" id="PS51192">
    <property type="entry name" value="HELICASE_ATP_BIND_1"/>
    <property type="match status" value="1"/>
</dbReference>
<dbReference type="GO" id="GO:0004386">
    <property type="term" value="F:helicase activity"/>
    <property type="evidence" value="ECO:0007669"/>
    <property type="project" value="UniProtKB-KW"/>
</dbReference>
<dbReference type="InterPro" id="IPR011709">
    <property type="entry name" value="DEAD-box_helicase_OB_fold"/>
</dbReference>
<feature type="region of interest" description="Disordered" evidence="3">
    <location>
        <begin position="26"/>
        <end position="61"/>
    </location>
</feature>
<dbReference type="GO" id="GO:0005524">
    <property type="term" value="F:ATP binding"/>
    <property type="evidence" value="ECO:0007669"/>
    <property type="project" value="UniProtKB-KW"/>
</dbReference>
<evidence type="ECO:0000313" key="5">
    <source>
        <dbReference type="EMBL" id="TSL04202.1"/>
    </source>
</evidence>
<organism evidence="5 6">
    <name type="scientific">Bagarius yarrelli</name>
    <name type="common">Goonch</name>
    <name type="synonym">Bagrus yarrelli</name>
    <dbReference type="NCBI Taxonomy" id="175774"/>
    <lineage>
        <taxon>Eukaryota</taxon>
        <taxon>Metazoa</taxon>
        <taxon>Chordata</taxon>
        <taxon>Craniata</taxon>
        <taxon>Vertebrata</taxon>
        <taxon>Euteleostomi</taxon>
        <taxon>Actinopterygii</taxon>
        <taxon>Neopterygii</taxon>
        <taxon>Teleostei</taxon>
        <taxon>Ostariophysi</taxon>
        <taxon>Siluriformes</taxon>
        <taxon>Sisoridae</taxon>
        <taxon>Sisorinae</taxon>
        <taxon>Bagarius</taxon>
    </lineage>
</organism>
<dbReference type="GO" id="GO:0003723">
    <property type="term" value="F:RNA binding"/>
    <property type="evidence" value="ECO:0007669"/>
    <property type="project" value="TreeGrafter"/>
</dbReference>
<sequence>MGSTTLHALPQCPPLHLNPLFSLSFAPPTHHAPPPPLPHTPSPHHRAPPVPHTHSHLHTPTRGASLLTLSRVAMEMEKPSPPKKPLPADPLGRSSQQRRSTLTSHLSATGSALPIVQPNRRSSGFSDGESVGSDADFGFGDDLELNQFDGLPYSSRYYKLLKNRHRLPIWEWRQNFMSILETNQLVIISGTTKSGKSTQVPQWCAEFCLSAQYQHGVVVCSQIQRQQAVDLALHVADEMDVNIGHEVGYSIPLENCCSTDTVLRYCTDDVLLRELMSDPLLEHYGVVVIDQSHERTVSTDLLIALLKEVLLQRSELRVVLLSVTPASHTFLAHFSGAVHLQVKAPCSPEVLYSSRSGTENFSAALRLVLEVHRTKEPGDIAVFLASEQEVDCACSLLAKEASRLNSHLGELVPVAVCPGHAGICPPITQHQKRGRRVYNPRLRASSEVIKPISRCRAEIRKQLVGSAGKCFCLYPEKTVLCSEIPARISESNITSAVLFLKRMELAGIRHCDFINRPDPEGLMQALEELDYLAALDDDGNLSEIGIIMSELPLDPQMTKALLVSCEFDCASEVLTIAAMLAAPSCFLKPPVGMETEAMLCRMKLYHPEGDHFTLINIYNSYKNSQKVPYFTQEKWCQDYFLCCAALETAEAVRAELSDILKRLELPISEPAFGTKTNIHNVKRALLAGFFMQIARDVDGSGNYFMLSNKHMAQLHRLSTYGVQTHKFGLPEWVLFHEFTPCSSNCIRTVTQISPKVFLQMAPQYFFTNLPPSECKEILQHIMETEVAGSKNMKQKTHPRNSEDKMALNQNHSEEGGVIINSNESVLMFCKNVELMFTDTDGLPDLFRKNWKGSIYLTPYRVIFVTRGKGALRSFTMQFHLMKDCVVKQPVFGANYIKGIVTSQLGGGWEGSTTFKLIFISGGAIEFGQYMFQVAAQAFRVQPVTPNLWCTYMPNGAVAYPPPPPPFGIYLTGPPPPPPPPPPGYLYTAPSLPAYPTAPPPPYSASVTQTTLEPNQPHTPPGLDRSHRTTEIPRPD</sequence>
<feature type="compositionally biased region" description="Basic residues" evidence="3">
    <location>
        <begin position="42"/>
        <end position="59"/>
    </location>
</feature>
<feature type="compositionally biased region" description="Low complexity" evidence="3">
    <location>
        <begin position="984"/>
        <end position="994"/>
    </location>
</feature>
<dbReference type="PANTHER" id="PTHR18934:SF88">
    <property type="entry name" value="PRE-MRNA-SPLICING FACTOR ATP-DEPENDENT RNA HELICASE DHX32-RELATED"/>
    <property type="match status" value="1"/>
</dbReference>
<dbReference type="SMART" id="SM00487">
    <property type="entry name" value="DEXDc"/>
    <property type="match status" value="1"/>
</dbReference>
<feature type="compositionally biased region" description="Low complexity" evidence="3">
    <location>
        <begin position="89"/>
        <end position="100"/>
    </location>
</feature>
<feature type="region of interest" description="Disordered" evidence="3">
    <location>
        <begin position="75"/>
        <end position="130"/>
    </location>
</feature>
<dbReference type="Pfam" id="PF07717">
    <property type="entry name" value="OB_NTP_bind"/>
    <property type="match status" value="1"/>
</dbReference>
<protein>
    <submittedName>
        <fullName evidence="5">ATP-dependent RNA helicase DQX1</fullName>
    </submittedName>
</protein>
<dbReference type="SUPFAM" id="SSF50729">
    <property type="entry name" value="PH domain-like"/>
    <property type="match status" value="1"/>
</dbReference>
<dbReference type="Pfam" id="PF21010">
    <property type="entry name" value="HA2_C"/>
    <property type="match status" value="1"/>
</dbReference>
<dbReference type="SMART" id="SM00847">
    <property type="entry name" value="HA2"/>
    <property type="match status" value="1"/>
</dbReference>
<keyword evidence="5" id="KW-0378">Hydrolase</keyword>
<dbReference type="EMBL" id="VCAZ01000025">
    <property type="protein sequence ID" value="TSL04202.1"/>
    <property type="molecule type" value="Genomic_DNA"/>
</dbReference>
<feature type="domain" description="Helicase ATP-binding" evidence="4">
    <location>
        <begin position="177"/>
        <end position="343"/>
    </location>
</feature>
<evidence type="ECO:0000256" key="3">
    <source>
        <dbReference type="SAM" id="MobiDB-lite"/>
    </source>
</evidence>
<dbReference type="GO" id="GO:0005681">
    <property type="term" value="C:spliceosomal complex"/>
    <property type="evidence" value="ECO:0007669"/>
    <property type="project" value="TreeGrafter"/>
</dbReference>
<dbReference type="CDD" id="cd13214">
    <property type="entry name" value="PH-GRAM_WBP2"/>
    <property type="match status" value="1"/>
</dbReference>
<keyword evidence="5" id="KW-0347">Helicase</keyword>
<dbReference type="Pfam" id="PF02893">
    <property type="entry name" value="GRAM"/>
    <property type="match status" value="1"/>
</dbReference>
<evidence type="ECO:0000313" key="6">
    <source>
        <dbReference type="Proteomes" id="UP000319801"/>
    </source>
</evidence>
<dbReference type="AlphaFoldDB" id="A0A556TWU0"/>
<dbReference type="InterPro" id="IPR007502">
    <property type="entry name" value="Helicase-assoc_dom"/>
</dbReference>
<evidence type="ECO:0000259" key="4">
    <source>
        <dbReference type="PROSITE" id="PS51192"/>
    </source>
</evidence>
<proteinExistence type="predicted"/>
<feature type="compositionally biased region" description="Polar residues" evidence="3">
    <location>
        <begin position="101"/>
        <end position="110"/>
    </location>
</feature>
<dbReference type="Pfam" id="PF04408">
    <property type="entry name" value="WHD_HA2"/>
    <property type="match status" value="1"/>
</dbReference>
<dbReference type="SUPFAM" id="SSF52540">
    <property type="entry name" value="P-loop containing nucleoside triphosphate hydrolases"/>
    <property type="match status" value="1"/>
</dbReference>
<keyword evidence="6" id="KW-1185">Reference proteome</keyword>
<keyword evidence="1" id="KW-0547">Nucleotide-binding</keyword>
<dbReference type="Gene3D" id="3.40.50.300">
    <property type="entry name" value="P-loop containing nucleotide triphosphate hydrolases"/>
    <property type="match status" value="2"/>
</dbReference>
<dbReference type="InterPro" id="IPR048333">
    <property type="entry name" value="HA2_WH"/>
</dbReference>
<evidence type="ECO:0000256" key="2">
    <source>
        <dbReference type="ARBA" id="ARBA00022840"/>
    </source>
</evidence>
<feature type="region of interest" description="Disordered" evidence="3">
    <location>
        <begin position="977"/>
        <end position="1035"/>
    </location>
</feature>